<evidence type="ECO:0000313" key="2">
    <source>
        <dbReference type="Proteomes" id="UP001605036"/>
    </source>
</evidence>
<proteinExistence type="predicted"/>
<evidence type="ECO:0008006" key="3">
    <source>
        <dbReference type="Google" id="ProtNLM"/>
    </source>
</evidence>
<gene>
    <name evidence="1" type="ORF">R1flu_001265</name>
</gene>
<accession>A0ABD1Y2T0</accession>
<sequence length="95" mass="11361">MEQERLQKDYDAEVKAKEDARLAKEAHDAWVKAEEDRLFAERTSMKEFYDWRKAEIIRIEAEVKEASDVCYKPGNDIWRAPGYLMRQMRLLLIHS</sequence>
<reference evidence="1 2" key="1">
    <citation type="submission" date="2024-09" db="EMBL/GenBank/DDBJ databases">
        <title>Chromosome-scale assembly of Riccia fluitans.</title>
        <authorList>
            <person name="Paukszto L."/>
            <person name="Sawicki J."/>
            <person name="Karawczyk K."/>
            <person name="Piernik-Szablinska J."/>
            <person name="Szczecinska M."/>
            <person name="Mazdziarz M."/>
        </authorList>
    </citation>
    <scope>NUCLEOTIDE SEQUENCE [LARGE SCALE GENOMIC DNA]</scope>
    <source>
        <strain evidence="1">Rf_01</strain>
        <tissue evidence="1">Aerial parts of the thallus</tissue>
    </source>
</reference>
<organism evidence="1 2">
    <name type="scientific">Riccia fluitans</name>
    <dbReference type="NCBI Taxonomy" id="41844"/>
    <lineage>
        <taxon>Eukaryota</taxon>
        <taxon>Viridiplantae</taxon>
        <taxon>Streptophyta</taxon>
        <taxon>Embryophyta</taxon>
        <taxon>Marchantiophyta</taxon>
        <taxon>Marchantiopsida</taxon>
        <taxon>Marchantiidae</taxon>
        <taxon>Marchantiales</taxon>
        <taxon>Ricciaceae</taxon>
        <taxon>Riccia</taxon>
    </lineage>
</organism>
<evidence type="ECO:0000313" key="1">
    <source>
        <dbReference type="EMBL" id="KAL2621060.1"/>
    </source>
</evidence>
<keyword evidence="2" id="KW-1185">Reference proteome</keyword>
<name>A0ABD1Y2T0_9MARC</name>
<dbReference type="EMBL" id="JBHFFA010000006">
    <property type="protein sequence ID" value="KAL2621060.1"/>
    <property type="molecule type" value="Genomic_DNA"/>
</dbReference>
<dbReference type="Proteomes" id="UP001605036">
    <property type="component" value="Unassembled WGS sequence"/>
</dbReference>
<comment type="caution">
    <text evidence="1">The sequence shown here is derived from an EMBL/GenBank/DDBJ whole genome shotgun (WGS) entry which is preliminary data.</text>
</comment>
<dbReference type="AlphaFoldDB" id="A0ABD1Y2T0"/>
<protein>
    <recommendedName>
        <fullName evidence="3">Clathrin light chain</fullName>
    </recommendedName>
</protein>